<organism evidence="2 3">
    <name type="scientific">Gemmatimonas aurantiaca</name>
    <dbReference type="NCBI Taxonomy" id="173480"/>
    <lineage>
        <taxon>Bacteria</taxon>
        <taxon>Pseudomonadati</taxon>
        <taxon>Gemmatimonadota</taxon>
        <taxon>Gemmatimonadia</taxon>
        <taxon>Gemmatimonadales</taxon>
        <taxon>Gemmatimonadaceae</taxon>
        <taxon>Gemmatimonas</taxon>
    </lineage>
</organism>
<name>A0A3D4V9D7_9BACT</name>
<feature type="compositionally biased region" description="Low complexity" evidence="1">
    <location>
        <begin position="1"/>
        <end position="11"/>
    </location>
</feature>
<protein>
    <submittedName>
        <fullName evidence="2">Uncharacterized protein</fullName>
    </submittedName>
</protein>
<accession>A0A3D4V9D7</accession>
<dbReference type="EMBL" id="DPIY01000007">
    <property type="protein sequence ID" value="HCT57248.1"/>
    <property type="molecule type" value="Genomic_DNA"/>
</dbReference>
<feature type="region of interest" description="Disordered" evidence="1">
    <location>
        <begin position="1"/>
        <end position="21"/>
    </location>
</feature>
<feature type="region of interest" description="Disordered" evidence="1">
    <location>
        <begin position="73"/>
        <end position="92"/>
    </location>
</feature>
<evidence type="ECO:0000313" key="3">
    <source>
        <dbReference type="Proteomes" id="UP000264071"/>
    </source>
</evidence>
<comment type="caution">
    <text evidence="2">The sequence shown here is derived from an EMBL/GenBank/DDBJ whole genome shotgun (WGS) entry which is preliminary data.</text>
</comment>
<evidence type="ECO:0000256" key="1">
    <source>
        <dbReference type="SAM" id="MobiDB-lite"/>
    </source>
</evidence>
<evidence type="ECO:0000313" key="2">
    <source>
        <dbReference type="EMBL" id="HCT57248.1"/>
    </source>
</evidence>
<dbReference type="Pfam" id="PF16510">
    <property type="entry name" value="P22_portal"/>
    <property type="match status" value="1"/>
</dbReference>
<feature type="region of interest" description="Disordered" evidence="1">
    <location>
        <begin position="727"/>
        <end position="758"/>
    </location>
</feature>
<proteinExistence type="predicted"/>
<sequence>MSETETATAAENETDDGQDLLTLPEKTAAKRLSALWDALEDPMRQRVPKWERNRLSRRGIRGVRVLGAASARDDSDGVWVPPGATDQPPVPNNVDQLTRRIVDTITSDEPKIEAVSPSPDDLDIEAAEQATRILEHEDAAAASNLRKLVQKALNRAGTYSSSFSFQYVDQYGLLEPIEVLAHPLATDPENPLVDPQTGMPAAGPFETRYVVVGADGQKQLSASRKGAELGWKPLIREDLLNPHCVRLWPATAEGIDTAEGVFVGRVTTLGAIKASFPDVAELDADELRKLCAWRPATGKKYWAPIALAEAADKSALAMQDRSKGSEQAPPDETIVYFRCLYLRSSRKYPMGAYFCLGANTQLVGRGKWSATVGDGEDEREEPLDLPVAQCRFFEDPADQDPYGLSPVEWLAPMDEAVATQTIAWLEYLYRFNHPNTFLPLGSVIQPGQLNIRDGTPIRYNAAAGKLEYESIPTFPSESTALIDKYEAWMRTLSGLENAARGVADPSVKSGIHAERIIEQALVALTQVVSNVQDFLLRRGRIRLQLIATHYTAPRLLRINGDGGLPQVRAFQGADLRTIRDVRLQRNSMTMLTRSAKVSMLRDELTLGMQANDPSAYLRYRTQAASLTDAIATQDDDPHMQRVQRQVTEWRRGPKEGADPNTIWAVLPVDDDPTVAPMRAYRLGRAIASDRFTKFPPDWNQPLVAAYQAARQAAGMMNAAEQAQSQQQATQAQAQAEAQSTGQQQQMDAQNEQAKQQQAHANKLEEIVVTEQVKTAAQMEVDAQRAAVHAMPVAGMGEDY</sequence>
<reference evidence="2 3" key="1">
    <citation type="journal article" date="2018" name="Nat. Biotechnol.">
        <title>A standardized bacterial taxonomy based on genome phylogeny substantially revises the tree of life.</title>
        <authorList>
            <person name="Parks D.H."/>
            <person name="Chuvochina M."/>
            <person name="Waite D.W."/>
            <person name="Rinke C."/>
            <person name="Skarshewski A."/>
            <person name="Chaumeil P.A."/>
            <person name="Hugenholtz P."/>
        </authorList>
    </citation>
    <scope>NUCLEOTIDE SEQUENCE [LARGE SCALE GENOMIC DNA]</scope>
    <source>
        <strain evidence="2">UBA8844</strain>
    </source>
</reference>
<dbReference type="AlphaFoldDB" id="A0A3D4V9D7"/>
<dbReference type="InterPro" id="IPR032427">
    <property type="entry name" value="P22_portal"/>
</dbReference>
<dbReference type="Proteomes" id="UP000264071">
    <property type="component" value="Unassembled WGS sequence"/>
</dbReference>
<gene>
    <name evidence="2" type="ORF">DGD08_08550</name>
</gene>